<dbReference type="PANTHER" id="PTHR30055">
    <property type="entry name" value="HTH-TYPE TRANSCRIPTIONAL REGULATOR RUTR"/>
    <property type="match status" value="1"/>
</dbReference>
<dbReference type="Gene3D" id="1.10.357.10">
    <property type="entry name" value="Tetracycline Repressor, domain 2"/>
    <property type="match status" value="1"/>
</dbReference>
<dbReference type="InterPro" id="IPR036271">
    <property type="entry name" value="Tet_transcr_reg_TetR-rel_C_sf"/>
</dbReference>
<dbReference type="Pfam" id="PF16859">
    <property type="entry name" value="TetR_C_11"/>
    <property type="match status" value="1"/>
</dbReference>
<dbReference type="Gene3D" id="1.10.10.60">
    <property type="entry name" value="Homeodomain-like"/>
    <property type="match status" value="1"/>
</dbReference>
<keyword evidence="2 4" id="KW-0238">DNA-binding</keyword>
<dbReference type="EMBL" id="PKUQ01000031">
    <property type="protein sequence ID" value="PLW76284.1"/>
    <property type="molecule type" value="Genomic_DNA"/>
</dbReference>
<reference evidence="6 7" key="1">
    <citation type="submission" date="2018-01" db="EMBL/GenBank/DDBJ databases">
        <title>The draft genome sequence of Cohaesibacter sp. H1304.</title>
        <authorList>
            <person name="Wang N.-N."/>
            <person name="Du Z.-J."/>
        </authorList>
    </citation>
    <scope>NUCLEOTIDE SEQUENCE [LARGE SCALE GENOMIC DNA]</scope>
    <source>
        <strain evidence="6 7">H1304</strain>
    </source>
</reference>
<dbReference type="InterPro" id="IPR050109">
    <property type="entry name" value="HTH-type_TetR-like_transc_reg"/>
</dbReference>
<keyword evidence="1" id="KW-0805">Transcription regulation</keyword>
<dbReference type="InterPro" id="IPR001647">
    <property type="entry name" value="HTH_TetR"/>
</dbReference>
<comment type="caution">
    <text evidence="6">The sequence shown here is derived from an EMBL/GenBank/DDBJ whole genome shotgun (WGS) entry which is preliminary data.</text>
</comment>
<dbReference type="InterPro" id="IPR011075">
    <property type="entry name" value="TetR_C"/>
</dbReference>
<keyword evidence="7" id="KW-1185">Reference proteome</keyword>
<dbReference type="Proteomes" id="UP000234881">
    <property type="component" value="Unassembled WGS sequence"/>
</dbReference>
<dbReference type="SUPFAM" id="SSF48498">
    <property type="entry name" value="Tetracyclin repressor-like, C-terminal domain"/>
    <property type="match status" value="1"/>
</dbReference>
<evidence type="ECO:0000259" key="5">
    <source>
        <dbReference type="PROSITE" id="PS50977"/>
    </source>
</evidence>
<protein>
    <submittedName>
        <fullName evidence="6">TetR family transcriptional regulator</fullName>
    </submittedName>
</protein>
<dbReference type="PROSITE" id="PS50977">
    <property type="entry name" value="HTH_TETR_2"/>
    <property type="match status" value="1"/>
</dbReference>
<feature type="domain" description="HTH tetR-type" evidence="5">
    <location>
        <begin position="19"/>
        <end position="79"/>
    </location>
</feature>
<accession>A0A2N5XP67</accession>
<evidence type="ECO:0000313" key="6">
    <source>
        <dbReference type="EMBL" id="PLW76284.1"/>
    </source>
</evidence>
<dbReference type="RefSeq" id="WP_101534718.1">
    <property type="nucleotide sequence ID" value="NZ_JBFHIU010000010.1"/>
</dbReference>
<evidence type="ECO:0000313" key="7">
    <source>
        <dbReference type="Proteomes" id="UP000234881"/>
    </source>
</evidence>
<keyword evidence="3" id="KW-0804">Transcription</keyword>
<proteinExistence type="predicted"/>
<evidence type="ECO:0000256" key="2">
    <source>
        <dbReference type="ARBA" id="ARBA00023125"/>
    </source>
</evidence>
<gene>
    <name evidence="6" type="ORF">C0081_15425</name>
</gene>
<dbReference type="PRINTS" id="PR00455">
    <property type="entry name" value="HTHTETR"/>
</dbReference>
<dbReference type="AlphaFoldDB" id="A0A2N5XP67"/>
<evidence type="ECO:0000256" key="4">
    <source>
        <dbReference type="PROSITE-ProRule" id="PRU00335"/>
    </source>
</evidence>
<dbReference type="SUPFAM" id="SSF46689">
    <property type="entry name" value="Homeodomain-like"/>
    <property type="match status" value="1"/>
</dbReference>
<dbReference type="PANTHER" id="PTHR30055:SF148">
    <property type="entry name" value="TETR-FAMILY TRANSCRIPTIONAL REGULATOR"/>
    <property type="match status" value="1"/>
</dbReference>
<organism evidence="6 7">
    <name type="scientific">Cohaesibacter celericrescens</name>
    <dbReference type="NCBI Taxonomy" id="2067669"/>
    <lineage>
        <taxon>Bacteria</taxon>
        <taxon>Pseudomonadati</taxon>
        <taxon>Pseudomonadota</taxon>
        <taxon>Alphaproteobacteria</taxon>
        <taxon>Hyphomicrobiales</taxon>
        <taxon>Cohaesibacteraceae</taxon>
    </lineage>
</organism>
<sequence>MTKKEKSNSRSSIGARRNPATETAILDAASKIVAEKGMSGLKMETVARAAKAGKATLYRWWPTRGALILAVYQREKPAVSYQDTGNLTDDLHSFASELSAIWKTEFGAYFKAIIAEAQSDPDVNQELERYRSQRLEGLLIIFKRAEKRGELPAGQDHKPRAELMMSMMWQRLLTNRLNEDIDGSIRLLAAKP</sequence>
<dbReference type="GO" id="GO:0000976">
    <property type="term" value="F:transcription cis-regulatory region binding"/>
    <property type="evidence" value="ECO:0007669"/>
    <property type="project" value="TreeGrafter"/>
</dbReference>
<feature type="DNA-binding region" description="H-T-H motif" evidence="4">
    <location>
        <begin position="42"/>
        <end position="61"/>
    </location>
</feature>
<evidence type="ECO:0000256" key="1">
    <source>
        <dbReference type="ARBA" id="ARBA00023015"/>
    </source>
</evidence>
<dbReference type="InterPro" id="IPR009057">
    <property type="entry name" value="Homeodomain-like_sf"/>
</dbReference>
<dbReference type="GO" id="GO:0003700">
    <property type="term" value="F:DNA-binding transcription factor activity"/>
    <property type="evidence" value="ECO:0007669"/>
    <property type="project" value="TreeGrafter"/>
</dbReference>
<dbReference type="Pfam" id="PF00440">
    <property type="entry name" value="TetR_N"/>
    <property type="match status" value="1"/>
</dbReference>
<evidence type="ECO:0000256" key="3">
    <source>
        <dbReference type="ARBA" id="ARBA00023163"/>
    </source>
</evidence>
<name>A0A2N5XP67_9HYPH</name>
<dbReference type="OrthoDB" id="9796019at2"/>